<feature type="region of interest" description="Disordered" evidence="1">
    <location>
        <begin position="345"/>
        <end position="422"/>
    </location>
</feature>
<feature type="compositionally biased region" description="Basic and acidic residues" evidence="1">
    <location>
        <begin position="404"/>
        <end position="415"/>
    </location>
</feature>
<proteinExistence type="predicted"/>
<reference evidence="2 3" key="1">
    <citation type="submission" date="2024-02" db="EMBL/GenBank/DDBJ databases">
        <authorList>
            <person name="Vignale AGUSTIN F."/>
            <person name="Sosa J E."/>
            <person name="Modenutti C."/>
        </authorList>
    </citation>
    <scope>NUCLEOTIDE SEQUENCE [LARGE SCALE GENOMIC DNA]</scope>
</reference>
<evidence type="ECO:0000313" key="3">
    <source>
        <dbReference type="Proteomes" id="UP001642360"/>
    </source>
</evidence>
<keyword evidence="3" id="KW-1185">Reference proteome</keyword>
<feature type="region of interest" description="Disordered" evidence="1">
    <location>
        <begin position="464"/>
        <end position="521"/>
    </location>
</feature>
<evidence type="ECO:0000256" key="1">
    <source>
        <dbReference type="SAM" id="MobiDB-lite"/>
    </source>
</evidence>
<gene>
    <name evidence="2" type="ORF">ILEXP_LOCUS35827</name>
</gene>
<feature type="compositionally biased region" description="Low complexity" evidence="1">
    <location>
        <begin position="378"/>
        <end position="387"/>
    </location>
</feature>
<sequence>MTEDRRMPTPEVTAEEEIGYDVVLVSESSPTDMDFERSKLRQRWELASVLNFLNDEFSSSKVTWEVAVAKTVETDAISVLEKLQKFDAYVFTLHSIWHYLVRMGIPPVSKSLNDPDAWVTALCMKLSMWWRWVADGENPITVVKGEEITSYKELDATTRLLMLKALCEIRADQYDIVAYINDALKDGTEVYTFRKDKIGGDGNGTTYWCDGNATMGYRLYKEVNKFVIKQKVKGKETVPAINSQWDTLATNLDEFRKVVDEFSSSKVTWEVAVAKTVETDAISVLEKLQKKKERVLKRKQKQEKLLNGFQNTGITRSVRNRRPVTYTFDEYDKAITEAIQVIKERKTTEEQRHEEKHSKQGRINEIALNRRTDPDTKSSNSESTESSRLQGGDSDDDGNCNVYDGKKASDGKDDGSGSSNFNKKNDSFGIWNEAKVHYQKQNDSFANVRASRWKAGIAGHNVAKSGRLGAKNRSRQRPTRNTAIETAVVPDSEDENLSKSTSNRIKNIENTSAVADDDMDC</sequence>
<feature type="compositionally biased region" description="Basic and acidic residues" evidence="1">
    <location>
        <begin position="345"/>
        <end position="358"/>
    </location>
</feature>
<protein>
    <submittedName>
        <fullName evidence="2">Uncharacterized protein</fullName>
    </submittedName>
</protein>
<name>A0ABC8TB83_9AQUA</name>
<evidence type="ECO:0000313" key="2">
    <source>
        <dbReference type="EMBL" id="CAK9166599.1"/>
    </source>
</evidence>
<feature type="compositionally biased region" description="Polar residues" evidence="1">
    <location>
        <begin position="498"/>
        <end position="513"/>
    </location>
</feature>
<comment type="caution">
    <text evidence="2">The sequence shown here is derived from an EMBL/GenBank/DDBJ whole genome shotgun (WGS) entry which is preliminary data.</text>
</comment>
<organism evidence="2 3">
    <name type="scientific">Ilex paraguariensis</name>
    <name type="common">yerba mate</name>
    <dbReference type="NCBI Taxonomy" id="185542"/>
    <lineage>
        <taxon>Eukaryota</taxon>
        <taxon>Viridiplantae</taxon>
        <taxon>Streptophyta</taxon>
        <taxon>Embryophyta</taxon>
        <taxon>Tracheophyta</taxon>
        <taxon>Spermatophyta</taxon>
        <taxon>Magnoliopsida</taxon>
        <taxon>eudicotyledons</taxon>
        <taxon>Gunneridae</taxon>
        <taxon>Pentapetalae</taxon>
        <taxon>asterids</taxon>
        <taxon>campanulids</taxon>
        <taxon>Aquifoliales</taxon>
        <taxon>Aquifoliaceae</taxon>
        <taxon>Ilex</taxon>
    </lineage>
</organism>
<dbReference type="EMBL" id="CAUOFW020004636">
    <property type="protein sequence ID" value="CAK9166599.1"/>
    <property type="molecule type" value="Genomic_DNA"/>
</dbReference>
<dbReference type="Proteomes" id="UP001642360">
    <property type="component" value="Unassembled WGS sequence"/>
</dbReference>
<dbReference type="PANTHER" id="PTHR14296">
    <property type="entry name" value="REMODELING AND SPACING FACTOR 1"/>
    <property type="match status" value="1"/>
</dbReference>
<dbReference type="InterPro" id="IPR028938">
    <property type="entry name" value="Rsf1-like"/>
</dbReference>
<accession>A0ABC8TB83</accession>
<dbReference type="AlphaFoldDB" id="A0ABC8TB83"/>
<dbReference type="PANTHER" id="PTHR14296:SF12">
    <property type="entry name" value="DDT DOMAIN-CONTAINING PROTEIN DDR4 ISOFORM X1"/>
    <property type="match status" value="1"/>
</dbReference>